<accession>A0A5B6UP41</accession>
<dbReference type="SUPFAM" id="SSF56672">
    <property type="entry name" value="DNA/RNA polymerases"/>
    <property type="match status" value="1"/>
</dbReference>
<keyword evidence="2" id="KW-1185">Reference proteome</keyword>
<protein>
    <submittedName>
        <fullName evidence="1">Reverse transcriptase</fullName>
    </submittedName>
</protein>
<name>A0A5B6UP41_9ROSI</name>
<dbReference type="Gene3D" id="3.10.10.10">
    <property type="entry name" value="HIV Type 1 Reverse Transcriptase, subunit A, domain 1"/>
    <property type="match status" value="1"/>
</dbReference>
<sequence>MPEKLPKRLPPKREVDHRIELITNAQPPTRAPCQMLPSKLEKWQGQLKELLDIDFIRPSKAPFGAPVLFQRKHD</sequence>
<dbReference type="OrthoDB" id="2431547at2759"/>
<comment type="caution">
    <text evidence="1">The sequence shown here is derived from an EMBL/GenBank/DDBJ whole genome shotgun (WGS) entry which is preliminary data.</text>
</comment>
<keyword evidence="1" id="KW-0808">Transferase</keyword>
<proteinExistence type="predicted"/>
<dbReference type="PANTHER" id="PTHR15503:SF45">
    <property type="entry name" value="RNA-DIRECTED DNA POLYMERASE HOMOLOG"/>
    <property type="match status" value="1"/>
</dbReference>
<evidence type="ECO:0000313" key="1">
    <source>
        <dbReference type="EMBL" id="KAA3459871.1"/>
    </source>
</evidence>
<dbReference type="Proteomes" id="UP000325315">
    <property type="component" value="Unassembled WGS sequence"/>
</dbReference>
<dbReference type="InterPro" id="IPR032567">
    <property type="entry name" value="RTL1-rel"/>
</dbReference>
<keyword evidence="1" id="KW-0695">RNA-directed DNA polymerase</keyword>
<keyword evidence="1" id="KW-0548">Nucleotidyltransferase</keyword>
<evidence type="ECO:0000313" key="2">
    <source>
        <dbReference type="Proteomes" id="UP000325315"/>
    </source>
</evidence>
<gene>
    <name evidence="1" type="ORF">EPI10_026595</name>
</gene>
<dbReference type="PANTHER" id="PTHR15503">
    <property type="entry name" value="LDOC1 RELATED"/>
    <property type="match status" value="1"/>
</dbReference>
<dbReference type="EMBL" id="SMMG02000009">
    <property type="protein sequence ID" value="KAA3459871.1"/>
    <property type="molecule type" value="Genomic_DNA"/>
</dbReference>
<dbReference type="AlphaFoldDB" id="A0A5B6UP41"/>
<dbReference type="InterPro" id="IPR043502">
    <property type="entry name" value="DNA/RNA_pol_sf"/>
</dbReference>
<reference evidence="2" key="1">
    <citation type="journal article" date="2019" name="Plant Biotechnol. J.">
        <title>Genome sequencing of the Australian wild diploid species Gossypium australe highlights disease resistance and delayed gland morphogenesis.</title>
        <authorList>
            <person name="Cai Y."/>
            <person name="Cai X."/>
            <person name="Wang Q."/>
            <person name="Wang P."/>
            <person name="Zhang Y."/>
            <person name="Cai C."/>
            <person name="Xu Y."/>
            <person name="Wang K."/>
            <person name="Zhou Z."/>
            <person name="Wang C."/>
            <person name="Geng S."/>
            <person name="Li B."/>
            <person name="Dong Q."/>
            <person name="Hou Y."/>
            <person name="Wang H."/>
            <person name="Ai P."/>
            <person name="Liu Z."/>
            <person name="Yi F."/>
            <person name="Sun M."/>
            <person name="An G."/>
            <person name="Cheng J."/>
            <person name="Zhang Y."/>
            <person name="Shi Q."/>
            <person name="Xie Y."/>
            <person name="Shi X."/>
            <person name="Chang Y."/>
            <person name="Huang F."/>
            <person name="Chen Y."/>
            <person name="Hong S."/>
            <person name="Mi L."/>
            <person name="Sun Q."/>
            <person name="Zhang L."/>
            <person name="Zhou B."/>
            <person name="Peng R."/>
            <person name="Zhang X."/>
            <person name="Liu F."/>
        </authorList>
    </citation>
    <scope>NUCLEOTIDE SEQUENCE [LARGE SCALE GENOMIC DNA]</scope>
    <source>
        <strain evidence="2">cv. PA1801</strain>
    </source>
</reference>
<organism evidence="1 2">
    <name type="scientific">Gossypium australe</name>
    <dbReference type="NCBI Taxonomy" id="47621"/>
    <lineage>
        <taxon>Eukaryota</taxon>
        <taxon>Viridiplantae</taxon>
        <taxon>Streptophyta</taxon>
        <taxon>Embryophyta</taxon>
        <taxon>Tracheophyta</taxon>
        <taxon>Spermatophyta</taxon>
        <taxon>Magnoliopsida</taxon>
        <taxon>eudicotyledons</taxon>
        <taxon>Gunneridae</taxon>
        <taxon>Pentapetalae</taxon>
        <taxon>rosids</taxon>
        <taxon>malvids</taxon>
        <taxon>Malvales</taxon>
        <taxon>Malvaceae</taxon>
        <taxon>Malvoideae</taxon>
        <taxon>Gossypium</taxon>
    </lineage>
</organism>
<dbReference type="GO" id="GO:0003964">
    <property type="term" value="F:RNA-directed DNA polymerase activity"/>
    <property type="evidence" value="ECO:0007669"/>
    <property type="project" value="UniProtKB-KW"/>
</dbReference>